<dbReference type="AlphaFoldDB" id="A0A917JNS8"/>
<dbReference type="PANTHER" id="PTHR46167:SF1">
    <property type="entry name" value="N-LYSINE METHYLTRANSFERASE KMT5A"/>
    <property type="match status" value="1"/>
</dbReference>
<reference evidence="3" key="1">
    <citation type="journal article" date="2014" name="Int. J. Syst. Evol. Microbiol.">
        <title>Complete genome sequence of Corynebacterium casei LMG S-19264T (=DSM 44701T), isolated from a smear-ripened cheese.</title>
        <authorList>
            <consortium name="US DOE Joint Genome Institute (JGI-PGF)"/>
            <person name="Walter F."/>
            <person name="Albersmeier A."/>
            <person name="Kalinowski J."/>
            <person name="Ruckert C."/>
        </authorList>
    </citation>
    <scope>NUCLEOTIDE SEQUENCE</scope>
    <source>
        <strain evidence="3">JCM 13919</strain>
    </source>
</reference>
<evidence type="ECO:0000259" key="2">
    <source>
        <dbReference type="PROSITE" id="PS50280"/>
    </source>
</evidence>
<dbReference type="SMART" id="SM00317">
    <property type="entry name" value="SET"/>
    <property type="match status" value="1"/>
</dbReference>
<dbReference type="GO" id="GO:0042799">
    <property type="term" value="F:histone H4K20 methyltransferase activity"/>
    <property type="evidence" value="ECO:0007669"/>
    <property type="project" value="TreeGrafter"/>
</dbReference>
<comment type="caution">
    <text evidence="3">The sequence shown here is derived from an EMBL/GenBank/DDBJ whole genome shotgun (WGS) entry which is preliminary data.</text>
</comment>
<gene>
    <name evidence="3" type="primary">legAS4</name>
    <name evidence="3" type="ORF">GCM10007966_03750</name>
</gene>
<dbReference type="GO" id="GO:0005700">
    <property type="term" value="C:polytene chromosome"/>
    <property type="evidence" value="ECO:0007669"/>
    <property type="project" value="TreeGrafter"/>
</dbReference>
<organism evidence="3 4">
    <name type="scientific">Legionella impletisoli</name>
    <dbReference type="NCBI Taxonomy" id="343510"/>
    <lineage>
        <taxon>Bacteria</taxon>
        <taxon>Pseudomonadati</taxon>
        <taxon>Pseudomonadota</taxon>
        <taxon>Gammaproteobacteria</taxon>
        <taxon>Legionellales</taxon>
        <taxon>Legionellaceae</taxon>
        <taxon>Legionella</taxon>
    </lineage>
</organism>
<evidence type="ECO:0000313" key="3">
    <source>
        <dbReference type="EMBL" id="GGI78312.1"/>
    </source>
</evidence>
<keyword evidence="4" id="KW-1185">Reference proteome</keyword>
<dbReference type="Proteomes" id="UP000630149">
    <property type="component" value="Unassembled WGS sequence"/>
</dbReference>
<dbReference type="Gene3D" id="1.25.40.20">
    <property type="entry name" value="Ankyrin repeat-containing domain"/>
    <property type="match status" value="1"/>
</dbReference>
<dbReference type="PROSITE" id="PS50280">
    <property type="entry name" value="SET"/>
    <property type="match status" value="1"/>
</dbReference>
<dbReference type="InterPro" id="IPR051760">
    <property type="entry name" value="KMT5A"/>
</dbReference>
<dbReference type="GO" id="GO:0006357">
    <property type="term" value="P:regulation of transcription by RNA polymerase II"/>
    <property type="evidence" value="ECO:0007669"/>
    <property type="project" value="TreeGrafter"/>
</dbReference>
<evidence type="ECO:0000313" key="4">
    <source>
        <dbReference type="Proteomes" id="UP000630149"/>
    </source>
</evidence>
<dbReference type="InterPro" id="IPR001214">
    <property type="entry name" value="SET_dom"/>
</dbReference>
<dbReference type="Pfam" id="PF00023">
    <property type="entry name" value="Ank"/>
    <property type="match status" value="1"/>
</dbReference>
<dbReference type="SUPFAM" id="SSF82199">
    <property type="entry name" value="SET domain"/>
    <property type="match status" value="1"/>
</dbReference>
<dbReference type="RefSeq" id="WP_131775606.1">
    <property type="nucleotide sequence ID" value="NZ_BMOB01000001.1"/>
</dbReference>
<dbReference type="SUPFAM" id="SSF48403">
    <property type="entry name" value="Ankyrin repeat"/>
    <property type="match status" value="1"/>
</dbReference>
<dbReference type="EMBL" id="BMOB01000001">
    <property type="protein sequence ID" value="GGI78312.1"/>
    <property type="molecule type" value="Genomic_DNA"/>
</dbReference>
<dbReference type="PROSITE" id="PS50088">
    <property type="entry name" value="ANK_REPEAT"/>
    <property type="match status" value="1"/>
</dbReference>
<keyword evidence="1" id="KW-0040">ANK repeat</keyword>
<dbReference type="InterPro" id="IPR002110">
    <property type="entry name" value="Ankyrin_rpt"/>
</dbReference>
<dbReference type="OrthoDB" id="5653514at2"/>
<proteinExistence type="predicted"/>
<dbReference type="PANTHER" id="PTHR46167">
    <property type="entry name" value="N-LYSINE METHYLTRANSFERASE KMT5A"/>
    <property type="match status" value="1"/>
</dbReference>
<feature type="repeat" description="ANK" evidence="1">
    <location>
        <begin position="276"/>
        <end position="308"/>
    </location>
</feature>
<dbReference type="NCBIfam" id="NF043024">
    <property type="entry name" value="T4SS_AnkI"/>
    <property type="match status" value="1"/>
</dbReference>
<feature type="domain" description="SET" evidence="2">
    <location>
        <begin position="58"/>
        <end position="178"/>
    </location>
</feature>
<dbReference type="Gene3D" id="2.170.270.10">
    <property type="entry name" value="SET domain"/>
    <property type="match status" value="1"/>
</dbReference>
<dbReference type="InterPro" id="IPR046341">
    <property type="entry name" value="SET_dom_sf"/>
</dbReference>
<accession>A0A917JNS8</accession>
<reference evidence="3" key="2">
    <citation type="submission" date="2020-09" db="EMBL/GenBank/DDBJ databases">
        <authorList>
            <person name="Sun Q."/>
            <person name="Ohkuma M."/>
        </authorList>
    </citation>
    <scope>NUCLEOTIDE SEQUENCE</scope>
    <source>
        <strain evidence="3">JCM 13919</strain>
    </source>
</reference>
<protein>
    <recommendedName>
        <fullName evidence="2">SET domain-containing protein</fullName>
    </recommendedName>
</protein>
<name>A0A917JNS8_9GAMM</name>
<dbReference type="InterPro" id="IPR036770">
    <property type="entry name" value="Ankyrin_rpt-contain_sf"/>
</dbReference>
<evidence type="ECO:0000256" key="1">
    <source>
        <dbReference type="PROSITE-ProRule" id="PRU00023"/>
    </source>
</evidence>
<dbReference type="Pfam" id="PF00856">
    <property type="entry name" value="SET"/>
    <property type="match status" value="1"/>
</dbReference>
<sequence length="484" mass="55981">MGKLTASTKPDSTRFFKHKNAKKAKSIRHFKNNIHLLANLGIKNMTDNNYISSPIDKPDLFSVRIVHLLKKHAGQGLFAEKEISANTWIGEYTGQVFTHQEFDRYLETTPDADRSYAMMIADKIIDARIKGNFTRYINFSDNHANVEFVSTQLDNQERVILVATRRIAPGEQLLVDYNTYDERASKYFYFLNAQDTWLSTLEFYEAHRNQYEKQTSPEAIDAIELSPGQSYYSTPIGKRVLCNEPLTSIGQVFADEVNLPYIRLMDDVMIDALEADLFTPLMVACLLGQVNNVDWLILHGGEVNQQQNHSGNCPLFFALKGYKEHAYQKMLYVDIIKILIANQAKVTVHDRQDRTFIHKACSILNTDDFEEVMHWLSQTLGTSYKELFTYLNQDNEDILIHCLNTRDFAKVSVLLVTYPQYFEENFYQGESQEMNQEAFRKAINSFSEDEKNEVVKILTCNCIEVTLEFLAEFNLMTSTHQYRR</sequence>